<protein>
    <submittedName>
        <fullName evidence="1">Uncharacterized protein</fullName>
    </submittedName>
</protein>
<evidence type="ECO:0000313" key="2">
    <source>
        <dbReference type="Proteomes" id="UP001238973"/>
    </source>
</evidence>
<reference evidence="1" key="1">
    <citation type="submission" date="2023-06" db="EMBL/GenBank/DDBJ databases">
        <title>Comparative genomics of Bacillaceae isolates and their secondary metabolite potential.</title>
        <authorList>
            <person name="Song L."/>
            <person name="Nielsen L.J."/>
            <person name="Mohite O."/>
            <person name="Xu X."/>
            <person name="Weber T."/>
            <person name="Kovacs A.T."/>
        </authorList>
    </citation>
    <scope>NUCLEOTIDE SEQUENCE</scope>
    <source>
        <strain evidence="1">G1S1</strain>
    </source>
</reference>
<dbReference type="AlphaFoldDB" id="A0AAJ1VBV0"/>
<accession>A0AAJ1VBV0</accession>
<dbReference type="EMBL" id="JAUCFI010000003">
    <property type="protein sequence ID" value="MDM5283855.1"/>
    <property type="molecule type" value="Genomic_DNA"/>
</dbReference>
<dbReference type="RefSeq" id="WP_289349622.1">
    <property type="nucleotide sequence ID" value="NZ_JAUCFI010000003.1"/>
</dbReference>
<name>A0AAJ1VBV0_9BACI</name>
<dbReference type="Proteomes" id="UP001238973">
    <property type="component" value="Unassembled WGS sequence"/>
</dbReference>
<organism evidence="1 2">
    <name type="scientific">Peribacillus frigoritolerans</name>
    <dbReference type="NCBI Taxonomy" id="450367"/>
    <lineage>
        <taxon>Bacteria</taxon>
        <taxon>Bacillati</taxon>
        <taxon>Bacillota</taxon>
        <taxon>Bacilli</taxon>
        <taxon>Bacillales</taxon>
        <taxon>Bacillaceae</taxon>
        <taxon>Peribacillus</taxon>
    </lineage>
</organism>
<comment type="caution">
    <text evidence="1">The sequence shown here is derived from an EMBL/GenBank/DDBJ whole genome shotgun (WGS) entry which is preliminary data.</text>
</comment>
<evidence type="ECO:0000313" key="1">
    <source>
        <dbReference type="EMBL" id="MDM5283855.1"/>
    </source>
</evidence>
<proteinExistence type="predicted"/>
<sequence>MDEIWGRCEMVRVTREMVIPPMETAVIPYKSINSTGVRWIYLGVSSLEIKIYAW</sequence>
<gene>
    <name evidence="1" type="ORF">QUF85_11120</name>
</gene>